<dbReference type="RefSeq" id="WP_026746881.1">
    <property type="nucleotide sequence ID" value="NZ_AP019823.1"/>
</dbReference>
<dbReference type="Proteomes" id="UP000321892">
    <property type="component" value="Chromosome"/>
</dbReference>
<proteinExistence type="predicted"/>
<reference evidence="2 3" key="1">
    <citation type="submission" date="2019-07" db="EMBL/GenBank/DDBJ databases">
        <title>Complete Genome Sequence of Leptotrichia hofstadii Strain JCM16775.</title>
        <authorList>
            <person name="Watanabe S."/>
            <person name="Cui L."/>
        </authorList>
    </citation>
    <scope>NUCLEOTIDE SEQUENCE [LARGE SCALE GENOMIC DNA]</scope>
    <source>
        <strain evidence="2 3">JCM16775</strain>
    </source>
</reference>
<dbReference type="EMBL" id="AP019823">
    <property type="protein sequence ID" value="BBM39309.1"/>
    <property type="molecule type" value="Genomic_DNA"/>
</dbReference>
<dbReference type="KEGG" id="lhf:JCM16775_2020"/>
<evidence type="ECO:0000313" key="2">
    <source>
        <dbReference type="EMBL" id="BBM39309.1"/>
    </source>
</evidence>
<dbReference type="AlphaFoldDB" id="A0A510JJ21"/>
<name>A0A510JJ21_9FUSO</name>
<feature type="transmembrane region" description="Helical" evidence="1">
    <location>
        <begin position="158"/>
        <end position="178"/>
    </location>
</feature>
<sequence>MENKNSILIKGIKINDDKTNLMIATAIVAVIYGIVGSVMAISKDSEKLATSFTLMGAGISIAVMLWFIFFCKSKLMLENGNFTLNAQDIRIKKYKIHSFLGLEKAISISTDEEDFLIFPMVSKYQKRKLANNLKILEDELKSQNVLEGKFQISWLKTMCYWIVSFLMMYLPMIAFEIIK</sequence>
<keyword evidence="1" id="KW-0812">Transmembrane</keyword>
<protein>
    <submittedName>
        <fullName evidence="2">Uncharacterized protein</fullName>
    </submittedName>
</protein>
<evidence type="ECO:0000313" key="3">
    <source>
        <dbReference type="Proteomes" id="UP000321892"/>
    </source>
</evidence>
<accession>A0A510JJ21</accession>
<organism evidence="2 3">
    <name type="scientific">Leptotrichia hofstadii</name>
    <dbReference type="NCBI Taxonomy" id="157688"/>
    <lineage>
        <taxon>Bacteria</taxon>
        <taxon>Fusobacteriati</taxon>
        <taxon>Fusobacteriota</taxon>
        <taxon>Fusobacteriia</taxon>
        <taxon>Fusobacteriales</taxon>
        <taxon>Leptotrichiaceae</taxon>
        <taxon>Leptotrichia</taxon>
    </lineage>
</organism>
<keyword evidence="3" id="KW-1185">Reference proteome</keyword>
<keyword evidence="1" id="KW-0472">Membrane</keyword>
<feature type="transmembrane region" description="Helical" evidence="1">
    <location>
        <begin position="21"/>
        <end position="42"/>
    </location>
</feature>
<evidence type="ECO:0000256" key="1">
    <source>
        <dbReference type="SAM" id="Phobius"/>
    </source>
</evidence>
<feature type="transmembrane region" description="Helical" evidence="1">
    <location>
        <begin position="48"/>
        <end position="69"/>
    </location>
</feature>
<keyword evidence="1" id="KW-1133">Transmembrane helix</keyword>
<gene>
    <name evidence="2" type="ORF">JCM16775_2020</name>
</gene>